<evidence type="ECO:0000256" key="8">
    <source>
        <dbReference type="ARBA" id="ARBA00023288"/>
    </source>
</evidence>
<feature type="compositionally biased region" description="Low complexity" evidence="9">
    <location>
        <begin position="294"/>
        <end position="317"/>
    </location>
</feature>
<feature type="region of interest" description="Disordered" evidence="9">
    <location>
        <begin position="248"/>
        <end position="317"/>
    </location>
</feature>
<dbReference type="PANTHER" id="PTHR31044">
    <property type="entry name" value="BETA-1,3 GLUCANASE"/>
    <property type="match status" value="1"/>
</dbReference>
<keyword evidence="5 10" id="KW-0472">Membrane</keyword>
<evidence type="ECO:0000256" key="9">
    <source>
        <dbReference type="SAM" id="MobiDB-lite"/>
    </source>
</evidence>
<feature type="chain" id="PRO_5043887629" description="X8 domain-containing protein" evidence="11">
    <location>
        <begin position="26"/>
        <end position="353"/>
    </location>
</feature>
<dbReference type="EMBL" id="BPVZ01000207">
    <property type="protein sequence ID" value="GKV46396.1"/>
    <property type="molecule type" value="Genomic_DNA"/>
</dbReference>
<keyword evidence="4 11" id="KW-0732">Signal</keyword>
<proteinExistence type="predicted"/>
<dbReference type="SMART" id="SM00768">
    <property type="entry name" value="X8"/>
    <property type="match status" value="1"/>
</dbReference>
<feature type="transmembrane region" description="Helical" evidence="10">
    <location>
        <begin position="331"/>
        <end position="351"/>
    </location>
</feature>
<evidence type="ECO:0000256" key="4">
    <source>
        <dbReference type="ARBA" id="ARBA00022729"/>
    </source>
</evidence>
<dbReference type="PRINTS" id="PR01217">
    <property type="entry name" value="PRICHEXTENSN"/>
</dbReference>
<keyword evidence="10" id="KW-0812">Transmembrane</keyword>
<evidence type="ECO:0000256" key="7">
    <source>
        <dbReference type="ARBA" id="ARBA00023180"/>
    </source>
</evidence>
<keyword evidence="14" id="KW-1185">Reference proteome</keyword>
<sequence length="353" mass="35618">MAESVSKCISIVLFLLLLCSSIVSSMEDLQDQSFPSFRRELSHGFSIKNTLATPDNPSTTIITVPATIPSNPVTVTPNNPAATPLPIPATTTPVTVPSTNPNNPTVPVTTPAPISAPGAPPVTNPVTTYPPPAAGGVPVTTPVTNPVPPAAATNAPANQGQRWCVAKTGASQTSLQAALDYACGMGGADCSQIQQGGSCYDPNNLQNHASYAFNSYYQKNPVPTSCDFGGNAIVVNSNPSSGSCIYPSSAASTSTPTPVTTPSTSTPTPITTPSTATPTPITTPSTSGGGVPGSGTPTLSMNSSTPSSSTTSFPGIDNPSSFNSTSMSSGLQPFVGCVILLTSFITGAIILEA</sequence>
<dbReference type="GO" id="GO:0009506">
    <property type="term" value="C:plasmodesma"/>
    <property type="evidence" value="ECO:0007669"/>
    <property type="project" value="UniProtKB-ARBA"/>
</dbReference>
<dbReference type="PANTHER" id="PTHR31044:SF120">
    <property type="entry name" value="CARBOHYDRATE-BINDING X8 DOMAIN SUPERFAMILY PROTEIN"/>
    <property type="match status" value="1"/>
</dbReference>
<name>A0AAV5M9D5_9ROSI</name>
<evidence type="ECO:0000313" key="14">
    <source>
        <dbReference type="Proteomes" id="UP001054252"/>
    </source>
</evidence>
<dbReference type="InterPro" id="IPR044788">
    <property type="entry name" value="X8_dom_prot"/>
</dbReference>
<evidence type="ECO:0000256" key="6">
    <source>
        <dbReference type="ARBA" id="ARBA00023157"/>
    </source>
</evidence>
<comment type="caution">
    <text evidence="13">The sequence shown here is derived from an EMBL/GenBank/DDBJ whole genome shotgun (WGS) entry which is preliminary data.</text>
</comment>
<gene>
    <name evidence="13" type="ORF">SLEP1_g53382</name>
</gene>
<keyword evidence="8" id="KW-0449">Lipoprotein</keyword>
<dbReference type="GO" id="GO:0005886">
    <property type="term" value="C:plasma membrane"/>
    <property type="evidence" value="ECO:0007669"/>
    <property type="project" value="UniProtKB-SubCell"/>
</dbReference>
<dbReference type="FunFam" id="1.20.58.1040:FF:000001">
    <property type="entry name" value="Glucan endo-1,3-beta-glucosidase 4"/>
    <property type="match status" value="1"/>
</dbReference>
<evidence type="ECO:0000256" key="1">
    <source>
        <dbReference type="ARBA" id="ARBA00004609"/>
    </source>
</evidence>
<dbReference type="InterPro" id="IPR012946">
    <property type="entry name" value="X8"/>
</dbReference>
<evidence type="ECO:0000259" key="12">
    <source>
        <dbReference type="SMART" id="SM00768"/>
    </source>
</evidence>
<accession>A0AAV5M9D5</accession>
<keyword evidence="2" id="KW-1003">Cell membrane</keyword>
<dbReference type="Pfam" id="PF07983">
    <property type="entry name" value="X8"/>
    <property type="match status" value="1"/>
</dbReference>
<keyword evidence="6" id="KW-1015">Disulfide bond</keyword>
<feature type="domain" description="X8" evidence="12">
    <location>
        <begin position="162"/>
        <end position="246"/>
    </location>
</feature>
<evidence type="ECO:0000256" key="2">
    <source>
        <dbReference type="ARBA" id="ARBA00022475"/>
    </source>
</evidence>
<feature type="signal peptide" evidence="11">
    <location>
        <begin position="1"/>
        <end position="25"/>
    </location>
</feature>
<feature type="compositionally biased region" description="Low complexity" evidence="9">
    <location>
        <begin position="248"/>
        <end position="286"/>
    </location>
</feature>
<dbReference type="Proteomes" id="UP001054252">
    <property type="component" value="Unassembled WGS sequence"/>
</dbReference>
<keyword evidence="10" id="KW-1133">Transmembrane helix</keyword>
<keyword evidence="7" id="KW-0325">Glycoprotein</keyword>
<reference evidence="13 14" key="1">
    <citation type="journal article" date="2021" name="Commun. Biol.">
        <title>The genome of Shorea leprosula (Dipterocarpaceae) highlights the ecological relevance of drought in aseasonal tropical rainforests.</title>
        <authorList>
            <person name="Ng K.K.S."/>
            <person name="Kobayashi M.J."/>
            <person name="Fawcett J.A."/>
            <person name="Hatakeyama M."/>
            <person name="Paape T."/>
            <person name="Ng C.H."/>
            <person name="Ang C.C."/>
            <person name="Tnah L.H."/>
            <person name="Lee C.T."/>
            <person name="Nishiyama T."/>
            <person name="Sese J."/>
            <person name="O'Brien M.J."/>
            <person name="Copetti D."/>
            <person name="Mohd Noor M.I."/>
            <person name="Ong R.C."/>
            <person name="Putra M."/>
            <person name="Sireger I.Z."/>
            <person name="Indrioko S."/>
            <person name="Kosugi Y."/>
            <person name="Izuno A."/>
            <person name="Isagi Y."/>
            <person name="Lee S.L."/>
            <person name="Shimizu K.K."/>
        </authorList>
    </citation>
    <scope>NUCLEOTIDE SEQUENCE [LARGE SCALE GENOMIC DNA]</scope>
    <source>
        <strain evidence="13">214</strain>
    </source>
</reference>
<dbReference type="GO" id="GO:0098552">
    <property type="term" value="C:side of membrane"/>
    <property type="evidence" value="ECO:0007669"/>
    <property type="project" value="UniProtKB-KW"/>
</dbReference>
<evidence type="ECO:0000256" key="11">
    <source>
        <dbReference type="SAM" id="SignalP"/>
    </source>
</evidence>
<evidence type="ECO:0000256" key="3">
    <source>
        <dbReference type="ARBA" id="ARBA00022622"/>
    </source>
</evidence>
<evidence type="ECO:0000256" key="10">
    <source>
        <dbReference type="SAM" id="Phobius"/>
    </source>
</evidence>
<evidence type="ECO:0000256" key="5">
    <source>
        <dbReference type="ARBA" id="ARBA00023136"/>
    </source>
</evidence>
<dbReference type="Gene3D" id="1.20.58.1040">
    <property type="match status" value="1"/>
</dbReference>
<organism evidence="13 14">
    <name type="scientific">Rubroshorea leprosula</name>
    <dbReference type="NCBI Taxonomy" id="152421"/>
    <lineage>
        <taxon>Eukaryota</taxon>
        <taxon>Viridiplantae</taxon>
        <taxon>Streptophyta</taxon>
        <taxon>Embryophyta</taxon>
        <taxon>Tracheophyta</taxon>
        <taxon>Spermatophyta</taxon>
        <taxon>Magnoliopsida</taxon>
        <taxon>eudicotyledons</taxon>
        <taxon>Gunneridae</taxon>
        <taxon>Pentapetalae</taxon>
        <taxon>rosids</taxon>
        <taxon>malvids</taxon>
        <taxon>Malvales</taxon>
        <taxon>Dipterocarpaceae</taxon>
        <taxon>Rubroshorea</taxon>
    </lineage>
</organism>
<keyword evidence="3" id="KW-0336">GPI-anchor</keyword>
<protein>
    <recommendedName>
        <fullName evidence="12">X8 domain-containing protein</fullName>
    </recommendedName>
</protein>
<comment type="subcellular location">
    <subcellularLocation>
        <location evidence="1">Cell membrane</location>
        <topology evidence="1">Lipid-anchor</topology>
        <topology evidence="1">GPI-anchor</topology>
    </subcellularLocation>
</comment>
<dbReference type="AlphaFoldDB" id="A0AAV5M9D5"/>
<evidence type="ECO:0000313" key="13">
    <source>
        <dbReference type="EMBL" id="GKV46396.1"/>
    </source>
</evidence>